<dbReference type="GO" id="GO:0006370">
    <property type="term" value="P:7-methylguanosine mRNA capping"/>
    <property type="evidence" value="ECO:0007669"/>
    <property type="project" value="UniProtKB-KW"/>
</dbReference>
<evidence type="ECO:0000256" key="1">
    <source>
        <dbReference type="ARBA" id="ARBA00004328"/>
    </source>
</evidence>
<dbReference type="GO" id="GO:0016787">
    <property type="term" value="F:hydrolase activity"/>
    <property type="evidence" value="ECO:0007669"/>
    <property type="project" value="UniProtKB-KW"/>
</dbReference>
<comment type="function">
    <text evidence="15">Inner capsid protein that self-assembles to form an icosahedral capsid with a T=2 symmetry, which consists of 120 copies of VP2, with channels at each of its five-fold vertices. This capsid constitutes the innermost concentric layer of the viral mature particle.</text>
</comment>
<evidence type="ECO:0000256" key="10">
    <source>
        <dbReference type="ARBA" id="ARBA00022833"/>
    </source>
</evidence>
<evidence type="ECO:0000256" key="12">
    <source>
        <dbReference type="ARBA" id="ARBA00022844"/>
    </source>
</evidence>
<dbReference type="PROSITE" id="PS00028">
    <property type="entry name" value="ZINC_FINGER_C2H2_1"/>
    <property type="match status" value="1"/>
</dbReference>
<organism evidence="19 20">
    <name type="scientific">Green River chinook virus</name>
    <dbReference type="NCBI Taxonomy" id="1382300"/>
    <lineage>
        <taxon>Viruses</taxon>
        <taxon>Riboviria</taxon>
        <taxon>Orthornavirae</taxon>
        <taxon>Duplornaviricota</taxon>
        <taxon>Resentoviricetes</taxon>
        <taxon>Reovirales</taxon>
        <taxon>Spinareoviridae</taxon>
        <taxon>Aquareovirus</taxon>
        <taxon>Aquareovirus oncorhynchi</taxon>
    </lineage>
</organism>
<keyword evidence="13" id="KW-1153">Inner capsid protein</keyword>
<evidence type="ECO:0000256" key="9">
    <source>
        <dbReference type="ARBA" id="ARBA00022806"/>
    </source>
</evidence>
<keyword evidence="5" id="KW-0479">Metal-binding</keyword>
<evidence type="ECO:0000256" key="3">
    <source>
        <dbReference type="ARBA" id="ARBA00022611"/>
    </source>
</evidence>
<dbReference type="Proteomes" id="UP000232618">
    <property type="component" value="Genome"/>
</dbReference>
<evidence type="ECO:0000256" key="2">
    <source>
        <dbReference type="ARBA" id="ARBA00022561"/>
    </source>
</evidence>
<evidence type="ECO:0000256" key="5">
    <source>
        <dbReference type="ARBA" id="ARBA00022723"/>
    </source>
</evidence>
<keyword evidence="11" id="KW-0067">ATP-binding</keyword>
<evidence type="ECO:0000256" key="17">
    <source>
        <dbReference type="SAM" id="MobiDB-lite"/>
    </source>
</evidence>
<comment type="subcellular location">
    <subcellularLocation>
        <location evidence="1">Virion</location>
    </subcellularLocation>
</comment>
<dbReference type="Gene3D" id="3.90.1830.10">
    <property type="entry name" value="Inner capsid protein lambda-1"/>
    <property type="match status" value="1"/>
</dbReference>
<name>W6EMH8_9REOV</name>
<keyword evidence="3" id="KW-1141">T=2 icosahedral capsid protein</keyword>
<keyword evidence="20" id="KW-1185">Reference proteome</keyword>
<dbReference type="GO" id="GO:0039625">
    <property type="term" value="C:viral inner capsid"/>
    <property type="evidence" value="ECO:0007669"/>
    <property type="project" value="UniProtKB-KW"/>
</dbReference>
<feature type="compositionally biased region" description="Low complexity" evidence="17">
    <location>
        <begin position="7"/>
        <end position="24"/>
    </location>
</feature>
<dbReference type="RefSeq" id="YP_009507744.1">
    <property type="nucleotide sequence ID" value="NC_038629.1"/>
</dbReference>
<dbReference type="InterPro" id="IPR054176">
    <property type="entry name" value="Lamba1_VP3"/>
</dbReference>
<dbReference type="Pfam" id="PF22033">
    <property type="entry name" value="Lamba1_VP3"/>
    <property type="match status" value="1"/>
</dbReference>
<evidence type="ECO:0000256" key="11">
    <source>
        <dbReference type="ARBA" id="ARBA00022840"/>
    </source>
</evidence>
<dbReference type="PROSITE" id="PS50157">
    <property type="entry name" value="ZINC_FINGER_C2H2_2"/>
    <property type="match status" value="1"/>
</dbReference>
<evidence type="ECO:0000256" key="15">
    <source>
        <dbReference type="ARBA" id="ARBA00055768"/>
    </source>
</evidence>
<evidence type="ECO:0000256" key="7">
    <source>
        <dbReference type="ARBA" id="ARBA00022771"/>
    </source>
</evidence>
<dbReference type="InterPro" id="IPR013087">
    <property type="entry name" value="Znf_C2H2_type"/>
</dbReference>
<dbReference type="GO" id="GO:0003724">
    <property type="term" value="F:RNA helicase activity"/>
    <property type="evidence" value="ECO:0007669"/>
    <property type="project" value="InterPro"/>
</dbReference>
<keyword evidence="10" id="KW-0862">Zinc</keyword>
<reference evidence="19 20" key="1">
    <citation type="submission" date="2013-02" db="EMBL/GenBank/DDBJ databases">
        <authorList>
            <person name="Rao S."/>
            <person name="Carner G.R."/>
            <person name="Winton J.R."/>
        </authorList>
    </citation>
    <scope>NUCLEOTIDE SEQUENCE [LARGE SCALE GENOMIC DNA]</scope>
</reference>
<keyword evidence="9" id="KW-0347">Helicase</keyword>
<dbReference type="GeneID" id="37618796"/>
<dbReference type="GO" id="GO:0039616">
    <property type="term" value="C:T=2 icosahedral viral capsid"/>
    <property type="evidence" value="ECO:0007669"/>
    <property type="project" value="UniProtKB-KW"/>
</dbReference>
<evidence type="ECO:0000256" key="6">
    <source>
        <dbReference type="ARBA" id="ARBA00022741"/>
    </source>
</evidence>
<evidence type="ECO:0000256" key="8">
    <source>
        <dbReference type="ARBA" id="ARBA00022801"/>
    </source>
</evidence>
<feature type="domain" description="C2H2-type" evidence="18">
    <location>
        <begin position="113"/>
        <end position="136"/>
    </location>
</feature>
<dbReference type="GO" id="GO:0005524">
    <property type="term" value="F:ATP binding"/>
    <property type="evidence" value="ECO:0007669"/>
    <property type="project" value="UniProtKB-KW"/>
</dbReference>
<evidence type="ECO:0000313" key="20">
    <source>
        <dbReference type="Proteomes" id="UP000232618"/>
    </source>
</evidence>
<evidence type="ECO:0000256" key="16">
    <source>
        <dbReference type="PROSITE-ProRule" id="PRU00042"/>
    </source>
</evidence>
<keyword evidence="7 16" id="KW-0863">Zinc-finger</keyword>
<keyword evidence="6" id="KW-0547">Nucleotide-binding</keyword>
<protein>
    <submittedName>
        <fullName evidence="19">VP3</fullName>
    </submittedName>
</protein>
<evidence type="ECO:0000256" key="14">
    <source>
        <dbReference type="ARBA" id="ARBA00023042"/>
    </source>
</evidence>
<evidence type="ECO:0000259" key="18">
    <source>
        <dbReference type="PROSITE" id="PS50157"/>
    </source>
</evidence>
<keyword evidence="4" id="KW-0507">mRNA processing</keyword>
<dbReference type="GO" id="GO:0008270">
    <property type="term" value="F:zinc ion binding"/>
    <property type="evidence" value="ECO:0007669"/>
    <property type="project" value="UniProtKB-KW"/>
</dbReference>
<dbReference type="SMART" id="SM00355">
    <property type="entry name" value="ZnF_C2H2"/>
    <property type="match status" value="1"/>
</dbReference>
<dbReference type="EMBL" id="KC588378">
    <property type="protein sequence ID" value="AHJ14803.1"/>
    <property type="molecule type" value="Genomic_RNA"/>
</dbReference>
<dbReference type="KEGG" id="vg:37618796"/>
<evidence type="ECO:0000256" key="4">
    <source>
        <dbReference type="ARBA" id="ARBA00022664"/>
    </source>
</evidence>
<keyword evidence="14" id="KW-0506">mRNA capping</keyword>
<evidence type="ECO:0000313" key="19">
    <source>
        <dbReference type="EMBL" id="AHJ14803.1"/>
    </source>
</evidence>
<keyword evidence="8" id="KW-0378">Hydrolase</keyword>
<accession>W6EMH8</accession>
<feature type="region of interest" description="Disordered" evidence="17">
    <location>
        <begin position="1"/>
        <end position="28"/>
    </location>
</feature>
<evidence type="ECO:0000256" key="13">
    <source>
        <dbReference type="ARBA" id="ARBA00022996"/>
    </source>
</evidence>
<keyword evidence="2" id="KW-0167">Capsid protein</keyword>
<dbReference type="InterPro" id="IPR044949">
    <property type="entry name" value="Lambda-1/VP3_sf"/>
</dbReference>
<sequence>MPRTKRSAPSATAATTATPQTNAAISSTVDTTTAPTIASADAAQKDANITTAQLGPSAIGDKVPSAMVTNDGDIAATSAAQHTIDIATANQPSSTVDVKTASATVPIVNPSILRCNQCGAEFSSMSQLSEHIRTEHKTGAGSLVSTPAINQAIESWLLIWENLRLLAPDVPTDALNKYMGEASAQAPLLIIEDSGLCTSFIATDTVSIAGLQRELVGFTWFMENLHMVPSLPEGAINHLQCHSSWAAKDSASRHIDVHLPPPVHGATAAYTTVLAKGYVKDLQFNPHTFRANALLLMLKFTLANLKINKSTTSSQDYTPRSAGSMIRTFDGDSSLLAAAYPGREVLLESNRNALFLATTIPGRIGRIGRAQNVSGDVSAHVDTYELCDSLTLSIRETYHTLLRQMHLDPVQVAQIIGDTSRHLVAASIPVAMNDSILCPWFASTPTLRLSQVLNLLNMANNTSAAVPLLEAATTLLLGITPLHMDPNILSEAIRRVPETTTITPSPTGELTRLLKPLGNDYSAFYKCISGWMYNGLVQTTIDAQAFPDPTQSITSIPAIWRALIILLASPMVTDPHAAVKAFMAMANLLAQAEPIVINAEGMTQSTAAVQFSHPEVWPPGFVDPTQLDAQRTPLLRALADLIQAHWPQPGVVEFGSSRLGSANLFLPANQLAYPWPVAQLPRITVGPTYDSAMSRWIGEVFAYFIRVVNSRYVASIVGDTTRRTLIGLMAAMKQVKTMTPFYVERMCPTELAVIGGLTVVPPFQVPFTRLQPDQVITNVMVSRVDPQLRADAAVDPIVTTPTLANAIPVDPASIVVAMLCGKTDPTLVPSYHYGRAITPLFLSDGIFTRNQRAVVAREAFVCARSIISQCVDDGFAVPRPLQVLNQYNASGSTAAELLTAVNEAFKTAFDIDGSLLDGIGTYGDPRVAELSVAYIQHNRHIERVHVNPDAGLIHEAFQTCCETLMNEPNLWAMARGDIVLAQHATHGTWDPLNPIGIATFDRASPNVHVVGPHGMIIPQAGGLPPMIRDDAGNPQAIDGDWIYPISVLQVSVAVFINEVWPMIQAGRTRVRIELGHYLYTMHYHEPHGPLSEAPMIEEWLKHVSPTGIPPFPLSAPIPQIVNPITSRRVYFPFGTQNNNGAMFSTNAAAIQSAWGMDIAIERDRWAALVDPNYIPGTNLLPARIQLYNPLRRYNYRYPELKGMVYMPGVV</sequence>
<keyword evidence="12" id="KW-0946">Virion</keyword>
<proteinExistence type="predicted"/>